<dbReference type="PANTHER" id="PTHR10543">
    <property type="entry name" value="BETA-CAROTENE DIOXYGENASE"/>
    <property type="match status" value="1"/>
</dbReference>
<dbReference type="EC" id="1.13.11.-" evidence="6"/>
<dbReference type="Pfam" id="PF03055">
    <property type="entry name" value="RPE65"/>
    <property type="match status" value="1"/>
</dbReference>
<dbReference type="InterPro" id="IPR004294">
    <property type="entry name" value="Carotenoid_Oase"/>
</dbReference>
<comment type="caution">
    <text evidence="7">The sequence shown here is derived from an EMBL/GenBank/DDBJ whole genome shotgun (WGS) entry which is preliminary data.</text>
</comment>
<evidence type="ECO:0000256" key="1">
    <source>
        <dbReference type="ARBA" id="ARBA00006787"/>
    </source>
</evidence>
<evidence type="ECO:0000313" key="8">
    <source>
        <dbReference type="Proteomes" id="UP000440096"/>
    </source>
</evidence>
<dbReference type="InterPro" id="IPR011047">
    <property type="entry name" value="Quinoprotein_ADH-like_sf"/>
</dbReference>
<gene>
    <name evidence="7" type="ORF">GKO32_16745</name>
</gene>
<dbReference type="AlphaFoldDB" id="A0A6N7YUK0"/>
<feature type="binding site" evidence="5">
    <location>
        <position position="510"/>
    </location>
    <ligand>
        <name>Fe cation</name>
        <dbReference type="ChEBI" id="CHEBI:24875"/>
        <note>catalytic</note>
    </ligand>
</feature>
<comment type="cofactor">
    <cofactor evidence="5 6">
        <name>Fe(2+)</name>
        <dbReference type="ChEBI" id="CHEBI:29033"/>
    </cofactor>
    <text evidence="5 6">Binds 1 Fe(2+) ion per subunit.</text>
</comment>
<dbReference type="OrthoDB" id="6636843at2"/>
<evidence type="ECO:0000313" key="7">
    <source>
        <dbReference type="EMBL" id="MTD55612.1"/>
    </source>
</evidence>
<keyword evidence="4 5" id="KW-0408">Iron</keyword>
<evidence type="ECO:0000256" key="3">
    <source>
        <dbReference type="ARBA" id="ARBA00023002"/>
    </source>
</evidence>
<dbReference type="PANTHER" id="PTHR10543:SF89">
    <property type="entry name" value="CAROTENOID 9,10(9',10')-CLEAVAGE DIOXYGENASE 1"/>
    <property type="match status" value="1"/>
</dbReference>
<keyword evidence="2 5" id="KW-0479">Metal-binding</keyword>
<accession>A0A6N7YUK0</accession>
<feature type="binding site" evidence="5">
    <location>
        <position position="217"/>
    </location>
    <ligand>
        <name>Fe cation</name>
        <dbReference type="ChEBI" id="CHEBI:24875"/>
        <note>catalytic</note>
    </ligand>
</feature>
<proteinExistence type="inferred from homology"/>
<sequence length="529" mass="59558">MMELNLDRDKIFDDAYLRADALLDAAEFNKTNPYNVPGYKPVRQEHRHVPLKVEGDLPEDLEGVYLRTGTNSQFDDDNVRMHAFNGAGMIHQVQIKDGQATYSNAYVRTPKFEVEEHLGRQFYIEFGEVSTGGRDVVPKVEVVQSKIDAGLVPLPTLLERGTGGTSVRYHHGRLYCLTESGYAFVLNTREESGLLVIDGTGHNETWDGEWDGPFSAHPTVDPANDDLYNLGVTPDGRIIAAHIHEGELIKQHTVHHQGNAPGENMAWLHDFFLTKNYIVFPDVSMRTDGTALFTEHASVIRFDPDRPLRWGVLPRGFDDNTPVTWFETSVAGTVWHVINAWERTGADESEEIVLYGPVFASYPSSVPIHTPLEPAADVKTWTLNLGTGTVTDERLLNDHGYERPSMNLEFTGRENRYAYLLDEHGDGYMGVGVCKYDLLDEREAAYLHYGGMYGGEALFVPRKDATAEDDGYLVDLLMAEDHAELVIVDAKDMHELARLRLPQRVPFGVHGCWIGTKEVEEIRFRRGNR</sequence>
<organism evidence="7 8">
    <name type="scientific">Amycolatopsis pithecellobii</name>
    <dbReference type="NCBI Taxonomy" id="664692"/>
    <lineage>
        <taxon>Bacteria</taxon>
        <taxon>Bacillati</taxon>
        <taxon>Actinomycetota</taxon>
        <taxon>Actinomycetes</taxon>
        <taxon>Pseudonocardiales</taxon>
        <taxon>Pseudonocardiaceae</taxon>
        <taxon>Amycolatopsis</taxon>
    </lineage>
</organism>
<feature type="binding site" evidence="5">
    <location>
        <position position="336"/>
    </location>
    <ligand>
        <name>Fe cation</name>
        <dbReference type="ChEBI" id="CHEBI:24875"/>
        <note>catalytic</note>
    </ligand>
</feature>
<dbReference type="GO" id="GO:0010436">
    <property type="term" value="F:carotenoid dioxygenase activity"/>
    <property type="evidence" value="ECO:0007669"/>
    <property type="project" value="TreeGrafter"/>
</dbReference>
<evidence type="ECO:0000256" key="6">
    <source>
        <dbReference type="RuleBase" id="RU364048"/>
    </source>
</evidence>
<evidence type="ECO:0000256" key="2">
    <source>
        <dbReference type="ARBA" id="ARBA00022723"/>
    </source>
</evidence>
<evidence type="ECO:0000256" key="4">
    <source>
        <dbReference type="ARBA" id="ARBA00023004"/>
    </source>
</evidence>
<dbReference type="GO" id="GO:0046872">
    <property type="term" value="F:metal ion binding"/>
    <property type="evidence" value="ECO:0007669"/>
    <property type="project" value="UniProtKB-KW"/>
</dbReference>
<dbReference type="SUPFAM" id="SSF50998">
    <property type="entry name" value="Quinoprotein alcohol dehydrogenase-like"/>
    <property type="match status" value="1"/>
</dbReference>
<dbReference type="GO" id="GO:0016121">
    <property type="term" value="P:carotene catabolic process"/>
    <property type="evidence" value="ECO:0007669"/>
    <property type="project" value="TreeGrafter"/>
</dbReference>
<protein>
    <recommendedName>
        <fullName evidence="6">Dioxygenase</fullName>
        <ecNumber evidence="6">1.13.11.-</ecNumber>
    </recommendedName>
</protein>
<keyword evidence="8" id="KW-1185">Reference proteome</keyword>
<evidence type="ECO:0000256" key="5">
    <source>
        <dbReference type="PIRSR" id="PIRSR604294-1"/>
    </source>
</evidence>
<dbReference type="RefSeq" id="WP_154757813.1">
    <property type="nucleotide sequence ID" value="NZ_WMBA01000024.1"/>
</dbReference>
<name>A0A6N7YUK0_9PSEU</name>
<keyword evidence="6" id="KW-0223">Dioxygenase</keyword>
<keyword evidence="3 6" id="KW-0560">Oxidoreductase</keyword>
<dbReference type="Proteomes" id="UP000440096">
    <property type="component" value="Unassembled WGS sequence"/>
</dbReference>
<comment type="similarity">
    <text evidence="1 6">Belongs to the carotenoid oxygenase family.</text>
</comment>
<feature type="binding site" evidence="5">
    <location>
        <position position="269"/>
    </location>
    <ligand>
        <name>Fe cation</name>
        <dbReference type="ChEBI" id="CHEBI:24875"/>
        <note>catalytic</note>
    </ligand>
</feature>
<dbReference type="EMBL" id="WMBA01000024">
    <property type="protein sequence ID" value="MTD55612.1"/>
    <property type="molecule type" value="Genomic_DNA"/>
</dbReference>
<reference evidence="7 8" key="1">
    <citation type="submission" date="2019-11" db="EMBL/GenBank/DDBJ databases">
        <title>Draft genome of Amycolatopsis RM579.</title>
        <authorList>
            <person name="Duangmal K."/>
            <person name="Mingma R."/>
        </authorList>
    </citation>
    <scope>NUCLEOTIDE SEQUENCE [LARGE SCALE GENOMIC DNA]</scope>
    <source>
        <strain evidence="7 8">RM579</strain>
    </source>
</reference>